<sequence length="358" mass="38828">MKRTLCLLLPAVLTAPFAATPAVAAPEFWKTHLESPDYDLDRVESFGKADTWFYGEAVVVGEQAPVWHWNGKRLVKTKLPAAFEGSLADVDFAARTNGWAVGFDREPSGRAKVVVLRWNGKKWRIVRKGNTGTRSSGGPAIKVLGGGAVVVTGLSRGKTLLQWRFNGKTWKEVETKADLTAFSGRYAVGVFGNGPGLARWTGKSWKRVKVGALPAVGAKDFLEMEHVEAASAKDVWVTADVYKADETGGTYVVHWNGERWKRIRVPIPVTGVVHDIASDGRGGLWVAAEPANRDIDTVGTTTRLLHRLPSGKWKQMPTDVLAFGLARVPGSTALWAVGERLPSGPLNVHGIFTRGGAE</sequence>
<accession>A0A3N1CZ80</accession>
<organism evidence="2 3">
    <name type="scientific">Actinocorallia herbida</name>
    <dbReference type="NCBI Taxonomy" id="58109"/>
    <lineage>
        <taxon>Bacteria</taxon>
        <taxon>Bacillati</taxon>
        <taxon>Actinomycetota</taxon>
        <taxon>Actinomycetes</taxon>
        <taxon>Streptosporangiales</taxon>
        <taxon>Thermomonosporaceae</taxon>
        <taxon>Actinocorallia</taxon>
    </lineage>
</organism>
<comment type="caution">
    <text evidence="2">The sequence shown here is derived from an EMBL/GenBank/DDBJ whole genome shotgun (WGS) entry which is preliminary data.</text>
</comment>
<evidence type="ECO:0000256" key="1">
    <source>
        <dbReference type="SAM" id="SignalP"/>
    </source>
</evidence>
<dbReference type="AlphaFoldDB" id="A0A3N1CZ80"/>
<dbReference type="RefSeq" id="WP_123665985.1">
    <property type="nucleotide sequence ID" value="NZ_RJKE01000001.1"/>
</dbReference>
<reference evidence="2 3" key="1">
    <citation type="submission" date="2018-11" db="EMBL/GenBank/DDBJ databases">
        <title>Sequencing the genomes of 1000 actinobacteria strains.</title>
        <authorList>
            <person name="Klenk H.-P."/>
        </authorList>
    </citation>
    <scope>NUCLEOTIDE SEQUENCE [LARGE SCALE GENOMIC DNA]</scope>
    <source>
        <strain evidence="2 3">DSM 44254</strain>
    </source>
</reference>
<feature type="chain" id="PRO_5017925368" evidence="1">
    <location>
        <begin position="25"/>
        <end position="358"/>
    </location>
</feature>
<proteinExistence type="predicted"/>
<evidence type="ECO:0000313" key="3">
    <source>
        <dbReference type="Proteomes" id="UP000272400"/>
    </source>
</evidence>
<dbReference type="EMBL" id="RJKE01000001">
    <property type="protein sequence ID" value="ROO86601.1"/>
    <property type="molecule type" value="Genomic_DNA"/>
</dbReference>
<name>A0A3N1CZ80_9ACTN</name>
<keyword evidence="1" id="KW-0732">Signal</keyword>
<feature type="signal peptide" evidence="1">
    <location>
        <begin position="1"/>
        <end position="24"/>
    </location>
</feature>
<protein>
    <submittedName>
        <fullName evidence="2">Uncharacterized protein</fullName>
    </submittedName>
</protein>
<dbReference type="OrthoDB" id="3515089at2"/>
<dbReference type="SUPFAM" id="SSF89372">
    <property type="entry name" value="Fucose-specific lectin"/>
    <property type="match status" value="1"/>
</dbReference>
<keyword evidence="3" id="KW-1185">Reference proteome</keyword>
<evidence type="ECO:0000313" key="2">
    <source>
        <dbReference type="EMBL" id="ROO86601.1"/>
    </source>
</evidence>
<dbReference type="Proteomes" id="UP000272400">
    <property type="component" value="Unassembled WGS sequence"/>
</dbReference>
<gene>
    <name evidence="2" type="ORF">EDD29_4174</name>
</gene>